<protein>
    <submittedName>
        <fullName evidence="1">Uncharacterized protein</fullName>
    </submittedName>
</protein>
<reference evidence="1 2" key="1">
    <citation type="journal article" date="2023" name="Int. J. Mol. Sci.">
        <title>De Novo Assembly and Annotation of 11 Diverse Shrub Willow (Salix) Genomes Reveals Novel Gene Organization in Sex-Linked Regions.</title>
        <authorList>
            <person name="Hyden B."/>
            <person name="Feng K."/>
            <person name="Yates T.B."/>
            <person name="Jawdy S."/>
            <person name="Cereghino C."/>
            <person name="Smart L.B."/>
            <person name="Muchero W."/>
        </authorList>
    </citation>
    <scope>NUCLEOTIDE SEQUENCE [LARGE SCALE GENOMIC DNA]</scope>
    <source>
        <tissue evidence="1">Shoot tip</tissue>
    </source>
</reference>
<dbReference type="AlphaFoldDB" id="A0AAD6K7X9"/>
<dbReference type="EMBL" id="JAPFFJ010000010">
    <property type="protein sequence ID" value="KAJ6418606.1"/>
    <property type="molecule type" value="Genomic_DNA"/>
</dbReference>
<accession>A0AAD6K7X9</accession>
<evidence type="ECO:0000313" key="1">
    <source>
        <dbReference type="EMBL" id="KAJ6418606.1"/>
    </source>
</evidence>
<dbReference type="Proteomes" id="UP001162972">
    <property type="component" value="Chromosome 12"/>
</dbReference>
<name>A0AAD6K7X9_9ROSI</name>
<proteinExistence type="predicted"/>
<keyword evidence="2" id="KW-1185">Reference proteome</keyword>
<evidence type="ECO:0000313" key="2">
    <source>
        <dbReference type="Proteomes" id="UP001162972"/>
    </source>
</evidence>
<organism evidence="1 2">
    <name type="scientific">Salix udensis</name>
    <dbReference type="NCBI Taxonomy" id="889485"/>
    <lineage>
        <taxon>Eukaryota</taxon>
        <taxon>Viridiplantae</taxon>
        <taxon>Streptophyta</taxon>
        <taxon>Embryophyta</taxon>
        <taxon>Tracheophyta</taxon>
        <taxon>Spermatophyta</taxon>
        <taxon>Magnoliopsida</taxon>
        <taxon>eudicotyledons</taxon>
        <taxon>Gunneridae</taxon>
        <taxon>Pentapetalae</taxon>
        <taxon>rosids</taxon>
        <taxon>fabids</taxon>
        <taxon>Malpighiales</taxon>
        <taxon>Salicaceae</taxon>
        <taxon>Saliceae</taxon>
        <taxon>Salix</taxon>
    </lineage>
</organism>
<comment type="caution">
    <text evidence="1">The sequence shown here is derived from an EMBL/GenBank/DDBJ whole genome shotgun (WGS) entry which is preliminary data.</text>
</comment>
<gene>
    <name evidence="1" type="ORF">OIU84_001884</name>
</gene>
<sequence length="80" mass="8862">MNARCVSSEANPSQQSYPVSYLIDKCGFSPGSALSASKRLTFESPDQPDAVIHMFKRYGFPDADIFRLIKETPTSPFVQS</sequence>